<keyword evidence="3" id="KW-1185">Reference proteome</keyword>
<dbReference type="EMBL" id="QJNU01001609">
    <property type="protein sequence ID" value="RYO73772.1"/>
    <property type="molecule type" value="Genomic_DNA"/>
</dbReference>
<evidence type="ECO:0000256" key="1">
    <source>
        <dbReference type="SAM" id="SignalP"/>
    </source>
</evidence>
<organism evidence="2 3">
    <name type="scientific">Monosporascus ibericus</name>
    <dbReference type="NCBI Taxonomy" id="155417"/>
    <lineage>
        <taxon>Eukaryota</taxon>
        <taxon>Fungi</taxon>
        <taxon>Dikarya</taxon>
        <taxon>Ascomycota</taxon>
        <taxon>Pezizomycotina</taxon>
        <taxon>Sordariomycetes</taxon>
        <taxon>Xylariomycetidae</taxon>
        <taxon>Xylariales</taxon>
        <taxon>Xylariales incertae sedis</taxon>
        <taxon>Monosporascus</taxon>
    </lineage>
</organism>
<comment type="caution">
    <text evidence="2">The sequence shown here is derived from an EMBL/GenBank/DDBJ whole genome shotgun (WGS) entry which is preliminary data.</text>
</comment>
<name>A0A4V1X8I7_9PEZI</name>
<reference evidence="2 3" key="1">
    <citation type="submission" date="2018-06" db="EMBL/GenBank/DDBJ databases">
        <title>Complete Genomes of Monosporascus.</title>
        <authorList>
            <person name="Robinson A.J."/>
            <person name="Natvig D.O."/>
        </authorList>
    </citation>
    <scope>NUCLEOTIDE SEQUENCE [LARGE SCALE GENOMIC DNA]</scope>
    <source>
        <strain evidence="2 3">CBS 110550</strain>
    </source>
</reference>
<feature type="chain" id="PRO_5020345723" description="Glycoside hydrolase family 71 protein" evidence="1">
    <location>
        <begin position="28"/>
        <end position="439"/>
    </location>
</feature>
<accession>A0A4V1X8I7</accession>
<gene>
    <name evidence="2" type="ORF">DL764_010372</name>
</gene>
<dbReference type="Gene3D" id="3.20.20.80">
    <property type="entry name" value="Glycosidases"/>
    <property type="match status" value="1"/>
</dbReference>
<dbReference type="Pfam" id="PF03659">
    <property type="entry name" value="Glyco_hydro_71"/>
    <property type="match status" value="1"/>
</dbReference>
<evidence type="ECO:0000313" key="3">
    <source>
        <dbReference type="Proteomes" id="UP000293360"/>
    </source>
</evidence>
<dbReference type="InterPro" id="IPR005197">
    <property type="entry name" value="Glyco_hydro_71"/>
</dbReference>
<sequence>MYTGIRSRLLPAALAALCLLTQSAVESKMVFAHYMVGTVDPNTDHVKIDVDQAMSVGFDAFALNIGRPSEPWAISTVEQLFNYASDKNFKLFFSFDFYQEGDIDAHKQLWQRFRDHPAHLRHDNKPVVSSYAGGWLSPDVWADFRRQNNVYLVPNVEQDGGYYSNPPNFFNVFRDAVDGVFTWETSWPPASDRPLNVSSYDDERIKAAADAAGKTYVMGLSPLQYKHCCGDTWYRAGETNLPERMAQILRVSPEFTEFITWNDAGESHYIANCWAEGLPGDVLEYGNSDTNPHDGWQPLVASFIDAFKSGARDAGAMRPRGGSFAGAMWYRSVTKTCGGDVPRGAGAAVDAVNYAVVLPAGSSGMRVRVISGGRVLAEQPAGPGLNYNSVAGMGLGAQKIELLNAGGAVVATANSNLDVTGRPNQYGFCDYNYRVAGLG</sequence>
<evidence type="ECO:0000313" key="2">
    <source>
        <dbReference type="EMBL" id="RYO73772.1"/>
    </source>
</evidence>
<keyword evidence="1" id="KW-0732">Signal</keyword>
<dbReference type="GO" id="GO:0051118">
    <property type="term" value="F:glucan endo-1,3-alpha-glucosidase activity"/>
    <property type="evidence" value="ECO:0007669"/>
    <property type="project" value="InterPro"/>
</dbReference>
<dbReference type="AlphaFoldDB" id="A0A4V1X8I7"/>
<dbReference type="Proteomes" id="UP000293360">
    <property type="component" value="Unassembled WGS sequence"/>
</dbReference>
<proteinExistence type="predicted"/>
<dbReference type="CDD" id="cd11577">
    <property type="entry name" value="GH71"/>
    <property type="match status" value="1"/>
</dbReference>
<dbReference type="STRING" id="155417.A0A4V1X8I7"/>
<protein>
    <recommendedName>
        <fullName evidence="4">Glycoside hydrolase family 71 protein</fullName>
    </recommendedName>
</protein>
<dbReference type="OrthoDB" id="3257981at2759"/>
<evidence type="ECO:0008006" key="4">
    <source>
        <dbReference type="Google" id="ProtNLM"/>
    </source>
</evidence>
<feature type="signal peptide" evidence="1">
    <location>
        <begin position="1"/>
        <end position="27"/>
    </location>
</feature>